<dbReference type="InterPro" id="IPR011004">
    <property type="entry name" value="Trimer_LpxA-like_sf"/>
</dbReference>
<dbReference type="EMBL" id="CP015518">
    <property type="protein sequence ID" value="APG25677.1"/>
    <property type="molecule type" value="Genomic_DNA"/>
</dbReference>
<dbReference type="PANTHER" id="PTHR23416:SF23">
    <property type="entry name" value="ACETYLTRANSFERASE C18B11.09C-RELATED"/>
    <property type="match status" value="1"/>
</dbReference>
<accession>A0A1L3GI97</accession>
<evidence type="ECO:0000256" key="2">
    <source>
        <dbReference type="ARBA" id="ARBA00022679"/>
    </source>
</evidence>
<evidence type="ECO:0000256" key="1">
    <source>
        <dbReference type="ARBA" id="ARBA00007274"/>
    </source>
</evidence>
<dbReference type="Gene3D" id="2.160.10.10">
    <property type="entry name" value="Hexapeptide repeat proteins"/>
    <property type="match status" value="1"/>
</dbReference>
<dbReference type="NCBIfam" id="NF007797">
    <property type="entry name" value="PRK10502.1"/>
    <property type="match status" value="1"/>
</dbReference>
<dbReference type="InterPro" id="IPR051159">
    <property type="entry name" value="Hexapeptide_acetyltransf"/>
</dbReference>
<dbReference type="GO" id="GO:0005829">
    <property type="term" value="C:cytosol"/>
    <property type="evidence" value="ECO:0007669"/>
    <property type="project" value="TreeGrafter"/>
</dbReference>
<dbReference type="SUPFAM" id="SSF51161">
    <property type="entry name" value="Trimeric LpxA-like enzymes"/>
    <property type="match status" value="1"/>
</dbReference>
<keyword evidence="2 3" id="KW-0808">Transferase</keyword>
<comment type="similarity">
    <text evidence="1">Belongs to the transferase hexapeptide repeat family.</text>
</comment>
<organism evidence="3 4">
    <name type="scientific">Syntrophotalea acetylenica</name>
    <name type="common">Pelobacter acetylenicus</name>
    <dbReference type="NCBI Taxonomy" id="29542"/>
    <lineage>
        <taxon>Bacteria</taxon>
        <taxon>Pseudomonadati</taxon>
        <taxon>Thermodesulfobacteriota</taxon>
        <taxon>Desulfuromonadia</taxon>
        <taxon>Desulfuromonadales</taxon>
        <taxon>Syntrophotaleaceae</taxon>
        <taxon>Syntrophotalea</taxon>
    </lineage>
</organism>
<dbReference type="RefSeq" id="WP_072287520.1">
    <property type="nucleotide sequence ID" value="NZ_CP015518.1"/>
</dbReference>
<dbReference type="CDD" id="cd05825">
    <property type="entry name" value="LbH_wcaF_like"/>
    <property type="match status" value="1"/>
</dbReference>
<dbReference type="AlphaFoldDB" id="A0A1L3GI97"/>
<protein>
    <submittedName>
        <fullName evidence="3">Acetyltransferase</fullName>
    </submittedName>
</protein>
<dbReference type="PANTHER" id="PTHR23416">
    <property type="entry name" value="SIALIC ACID SYNTHASE-RELATED"/>
    <property type="match status" value="1"/>
</dbReference>
<gene>
    <name evidence="3" type="ORF">A7E75_12140</name>
</gene>
<name>A0A1L3GI97_SYNAC</name>
<evidence type="ECO:0000313" key="4">
    <source>
        <dbReference type="Proteomes" id="UP000182264"/>
    </source>
</evidence>
<evidence type="ECO:0000313" key="3">
    <source>
        <dbReference type="EMBL" id="APG25677.1"/>
    </source>
</evidence>
<dbReference type="Proteomes" id="UP000182264">
    <property type="component" value="Chromosome"/>
</dbReference>
<keyword evidence="4" id="KW-1185">Reference proteome</keyword>
<dbReference type="GO" id="GO:0008374">
    <property type="term" value="F:O-acyltransferase activity"/>
    <property type="evidence" value="ECO:0007669"/>
    <property type="project" value="TreeGrafter"/>
</dbReference>
<sequence>MENSTLDIKANRKAVKYSRPEIIRRVLWGGGKPLFSYSPRPLFAWRAFLLRLFGAKVGRNVHIYNSANIYFPWNLEIGDHSAIGENAYIYNLGHVIIGNKTTISQRAHLCAGTHDFSDPALPLLKPPIVIDHQAWICADAFVGPGVKVGEGAIVGARAVVTRDVDPWVIVAGNPAVFIKRREMKEE</sequence>
<proteinExistence type="inferred from homology"/>
<reference evidence="3 4" key="1">
    <citation type="journal article" date="2017" name="Genome Announc.">
        <title>Complete Genome Sequences of Two Acetylene-Fermenting Pelobacter acetylenicus Strains.</title>
        <authorList>
            <person name="Sutton J.M."/>
            <person name="Baesman S.M."/>
            <person name="Fierst J.L."/>
            <person name="Poret-Peterson A.T."/>
            <person name="Oremland R.S."/>
            <person name="Dunlap D.S."/>
            <person name="Akob D.M."/>
        </authorList>
    </citation>
    <scope>NUCLEOTIDE SEQUENCE [LARGE SCALE GENOMIC DNA]</scope>
    <source>
        <strain evidence="3 4">DSM 3247</strain>
    </source>
</reference>